<dbReference type="EMBL" id="CP003639">
    <property type="protein sequence ID" value="AFM41062.1"/>
    <property type="molecule type" value="Genomic_DNA"/>
</dbReference>
<evidence type="ECO:0000313" key="1">
    <source>
        <dbReference type="EMBL" id="AFM41062.1"/>
    </source>
</evidence>
<gene>
    <name evidence="1" type="ordered locus">Desaci_2091</name>
</gene>
<dbReference type="RefSeq" id="WP_014827066.1">
    <property type="nucleotide sequence ID" value="NC_018068.1"/>
</dbReference>
<protein>
    <submittedName>
        <fullName evidence="1">Uncharacterized protein</fullName>
    </submittedName>
</protein>
<dbReference type="HOGENOM" id="CLU_1265260_0_0_9"/>
<name>I4D5I8_DESAJ</name>
<proteinExistence type="predicted"/>
<reference evidence="1 2" key="1">
    <citation type="journal article" date="2012" name="J. Bacteriol.">
        <title>Complete genome sequences of Desulfosporosinus orientis DSM765T, Desulfosporosinus youngiae DSM17734T, Desulfosporosinus meridiei DSM13257T, and Desulfosporosinus acidiphilus DSM22704T.</title>
        <authorList>
            <person name="Pester M."/>
            <person name="Brambilla E."/>
            <person name="Alazard D."/>
            <person name="Rattei T."/>
            <person name="Weinmaier T."/>
            <person name="Han J."/>
            <person name="Lucas S."/>
            <person name="Lapidus A."/>
            <person name="Cheng J.F."/>
            <person name="Goodwin L."/>
            <person name="Pitluck S."/>
            <person name="Peters L."/>
            <person name="Ovchinnikova G."/>
            <person name="Teshima H."/>
            <person name="Detter J.C."/>
            <person name="Han C.S."/>
            <person name="Tapia R."/>
            <person name="Land M.L."/>
            <person name="Hauser L."/>
            <person name="Kyrpides N.C."/>
            <person name="Ivanova N.N."/>
            <person name="Pagani I."/>
            <person name="Huntmann M."/>
            <person name="Wei C.L."/>
            <person name="Davenport K.W."/>
            <person name="Daligault H."/>
            <person name="Chain P.S."/>
            <person name="Chen A."/>
            <person name="Mavromatis K."/>
            <person name="Markowitz V."/>
            <person name="Szeto E."/>
            <person name="Mikhailova N."/>
            <person name="Pati A."/>
            <person name="Wagner M."/>
            <person name="Woyke T."/>
            <person name="Ollivier B."/>
            <person name="Klenk H.P."/>
            <person name="Spring S."/>
            <person name="Loy A."/>
        </authorList>
    </citation>
    <scope>NUCLEOTIDE SEQUENCE [LARGE SCALE GENOMIC DNA]</scope>
    <source>
        <strain evidence="2">DSM 22704 / JCM 16185 / SJ4</strain>
    </source>
</reference>
<dbReference type="KEGG" id="dai:Desaci_2091"/>
<keyword evidence="2" id="KW-1185">Reference proteome</keyword>
<evidence type="ECO:0000313" key="2">
    <source>
        <dbReference type="Proteomes" id="UP000002892"/>
    </source>
</evidence>
<sequence length="244" mass="28137">MEKVPKRLIIDIEINKVMGVFVSENGEKCDIVFAGKEVISVSKHEQAHEIYKLLQEHCDVVFCTTQVLEDFKFYPIPIFSIFAVDSKGNCFGTIGGSGSLAQDDYPVGYVCRNGMFGKIANSLKEFLELVTFYPYWWDILKREQMGMSYNINAMELEKIQDNLQCSERQRKIQEILKFSYNPKSIELLISCIKSPPGFKVYASREEAQKANTFFDTTPYWSELERQKELLLKSKKKVDNQSVES</sequence>
<accession>I4D5I8</accession>
<dbReference type="AlphaFoldDB" id="I4D5I8"/>
<dbReference type="eggNOG" id="ENOG503128M">
    <property type="taxonomic scope" value="Bacteria"/>
</dbReference>
<dbReference type="Proteomes" id="UP000002892">
    <property type="component" value="Chromosome"/>
</dbReference>
<dbReference type="STRING" id="646529.Desaci_2091"/>
<organism evidence="1 2">
    <name type="scientific">Desulfosporosinus acidiphilus (strain DSM 22704 / JCM 16185 / SJ4)</name>
    <dbReference type="NCBI Taxonomy" id="646529"/>
    <lineage>
        <taxon>Bacteria</taxon>
        <taxon>Bacillati</taxon>
        <taxon>Bacillota</taxon>
        <taxon>Clostridia</taxon>
        <taxon>Eubacteriales</taxon>
        <taxon>Desulfitobacteriaceae</taxon>
        <taxon>Desulfosporosinus</taxon>
    </lineage>
</organism>